<dbReference type="InterPro" id="IPR023875">
    <property type="entry name" value="DNA_repair_put"/>
</dbReference>
<name>A0A9D2H089_9FIRM</name>
<proteinExistence type="predicted"/>
<reference evidence="2" key="1">
    <citation type="journal article" date="2021" name="PeerJ">
        <title>Extensive microbial diversity within the chicken gut microbiome revealed by metagenomics and culture.</title>
        <authorList>
            <person name="Gilroy R."/>
            <person name="Ravi A."/>
            <person name="Getino M."/>
            <person name="Pursley I."/>
            <person name="Horton D.L."/>
            <person name="Alikhan N.F."/>
            <person name="Baker D."/>
            <person name="Gharbi K."/>
            <person name="Hall N."/>
            <person name="Watson M."/>
            <person name="Adriaenssens E.M."/>
            <person name="Foster-Nyarko E."/>
            <person name="Jarju S."/>
            <person name="Secka A."/>
            <person name="Antonio M."/>
            <person name="Oren A."/>
            <person name="Chaudhuri R.R."/>
            <person name="La Ragione R."/>
            <person name="Hildebrand F."/>
            <person name="Pallen M.J."/>
        </authorList>
    </citation>
    <scope>NUCLEOTIDE SEQUENCE</scope>
    <source>
        <strain evidence="2">CHK156-179</strain>
    </source>
</reference>
<sequence>MIYLTEETRDGVLTALLAAWGDEEALLLPKDERPLGPCVEVVPDPQKARRALCRFQELDGGCVREIDRLLRCGGEGHMQTAFRYLLLIAKRGGPVRGMLSHPDVLKAEQALRRVAHEIDRMKGFVRFRESASGALYAPLSPDNDIVDILARHFSKRLPEYPFVLHDVKRQKAAVWDGAHLFLAPLKQAEVMLSADEEGWQKLWKTYFSAVNIPSRERIKQQNGYLPKRYRKFMTEFE</sequence>
<comment type="caution">
    <text evidence="2">The sequence shown here is derived from an EMBL/GenBank/DDBJ whole genome shotgun (WGS) entry which is preliminary data.</text>
</comment>
<dbReference type="EMBL" id="DXAJ01000034">
    <property type="protein sequence ID" value="HJA02167.1"/>
    <property type="molecule type" value="Genomic_DNA"/>
</dbReference>
<reference evidence="2" key="2">
    <citation type="submission" date="2021-04" db="EMBL/GenBank/DDBJ databases">
        <authorList>
            <person name="Gilroy R."/>
        </authorList>
    </citation>
    <scope>NUCLEOTIDE SEQUENCE</scope>
    <source>
        <strain evidence="2">CHK156-179</strain>
    </source>
</reference>
<feature type="domain" description="DUF4130" evidence="1">
    <location>
        <begin position="78"/>
        <end position="235"/>
    </location>
</feature>
<dbReference type="NCBIfam" id="TIGR03915">
    <property type="entry name" value="SAM_7_link_chp"/>
    <property type="match status" value="1"/>
</dbReference>
<organism evidence="2 3">
    <name type="scientific">Candidatus Gallimonas gallistercoris</name>
    <dbReference type="NCBI Taxonomy" id="2838602"/>
    <lineage>
        <taxon>Bacteria</taxon>
        <taxon>Bacillati</taxon>
        <taxon>Bacillota</taxon>
        <taxon>Clostridia</taxon>
        <taxon>Candidatus Gallimonas</taxon>
    </lineage>
</organism>
<evidence type="ECO:0000313" key="3">
    <source>
        <dbReference type="Proteomes" id="UP000824221"/>
    </source>
</evidence>
<protein>
    <submittedName>
        <fullName evidence="2">TIGR03915 family putative DNA repair protein</fullName>
    </submittedName>
</protein>
<evidence type="ECO:0000313" key="2">
    <source>
        <dbReference type="EMBL" id="HJA02167.1"/>
    </source>
</evidence>
<dbReference type="InterPro" id="IPR025404">
    <property type="entry name" value="DUF4130"/>
</dbReference>
<accession>A0A9D2H089</accession>
<evidence type="ECO:0000259" key="1">
    <source>
        <dbReference type="Pfam" id="PF13566"/>
    </source>
</evidence>
<gene>
    <name evidence="2" type="ORF">H9797_02160</name>
</gene>
<dbReference type="Proteomes" id="UP000824221">
    <property type="component" value="Unassembled WGS sequence"/>
</dbReference>
<dbReference type="Pfam" id="PF13566">
    <property type="entry name" value="DUF4130"/>
    <property type="match status" value="1"/>
</dbReference>
<dbReference type="AlphaFoldDB" id="A0A9D2H089"/>